<protein>
    <recommendedName>
        <fullName evidence="3">Carbohydrate kinase PfkB domain-containing protein</fullName>
    </recommendedName>
</protein>
<dbReference type="SUPFAM" id="SSF53613">
    <property type="entry name" value="Ribokinase-like"/>
    <property type="match status" value="1"/>
</dbReference>
<reference evidence="4 5" key="1">
    <citation type="submission" date="2011-08" db="EMBL/GenBank/DDBJ databases">
        <authorList>
            <person name="Weinstock G."/>
            <person name="Sodergren E."/>
            <person name="Clifton S."/>
            <person name="Fulton L."/>
            <person name="Fulton B."/>
            <person name="Courtney L."/>
            <person name="Fronick C."/>
            <person name="Harrison M."/>
            <person name="Strong C."/>
            <person name="Farmer C."/>
            <person name="Delahaunty K."/>
            <person name="Markovic C."/>
            <person name="Hall O."/>
            <person name="Minx P."/>
            <person name="Tomlinson C."/>
            <person name="Mitreva M."/>
            <person name="Hou S."/>
            <person name="Chen J."/>
            <person name="Wollam A."/>
            <person name="Pepin K.H."/>
            <person name="Johnson M."/>
            <person name="Bhonagiri V."/>
            <person name="Zhang X."/>
            <person name="Suruliraj S."/>
            <person name="Warren W."/>
            <person name="Chinwalla A."/>
            <person name="Mardis E.R."/>
            <person name="Wilson R.K."/>
        </authorList>
    </citation>
    <scope>NUCLEOTIDE SEQUENCE [LARGE SCALE GENOMIC DNA]</scope>
    <source>
        <strain evidence="4 5">F0432</strain>
    </source>
</reference>
<dbReference type="HOGENOM" id="CLU_027634_14_2_6"/>
<evidence type="ECO:0000313" key="5">
    <source>
        <dbReference type="Proteomes" id="UP000004750"/>
    </source>
</evidence>
<dbReference type="GO" id="GO:0005829">
    <property type="term" value="C:cytosol"/>
    <property type="evidence" value="ECO:0007669"/>
    <property type="project" value="TreeGrafter"/>
</dbReference>
<dbReference type="AlphaFoldDB" id="G9ZF56"/>
<sequence>MPVDSADDIRNAAAALRDTGVKNVIVTLGKRGALWLTADGTEQHFPSVNVTAKDSTSAGDAFIGYSATVYVKTGDVARAITAANHYATDSVTHLGTQTSYADREAFIRFYPDFAEI</sequence>
<dbReference type="Gene3D" id="3.40.1190.20">
    <property type="match status" value="1"/>
</dbReference>
<dbReference type="InterPro" id="IPR029056">
    <property type="entry name" value="Ribokinase-like"/>
</dbReference>
<dbReference type="EMBL" id="AGCM01000076">
    <property type="protein sequence ID" value="EHM54161.1"/>
    <property type="molecule type" value="Genomic_DNA"/>
</dbReference>
<dbReference type="Pfam" id="PF00294">
    <property type="entry name" value="PfkB"/>
    <property type="match status" value="1"/>
</dbReference>
<dbReference type="STRING" id="797473.HMPREF9080_01411"/>
<name>G9ZF56_9GAMM</name>
<dbReference type="InterPro" id="IPR011611">
    <property type="entry name" value="PfkB_dom"/>
</dbReference>
<dbReference type="PANTHER" id="PTHR10584:SF166">
    <property type="entry name" value="RIBOKINASE"/>
    <property type="match status" value="1"/>
</dbReference>
<keyword evidence="2" id="KW-0418">Kinase</keyword>
<dbReference type="GO" id="GO:0016301">
    <property type="term" value="F:kinase activity"/>
    <property type="evidence" value="ECO:0007669"/>
    <property type="project" value="UniProtKB-KW"/>
</dbReference>
<evidence type="ECO:0000256" key="1">
    <source>
        <dbReference type="ARBA" id="ARBA00022679"/>
    </source>
</evidence>
<feature type="domain" description="Carbohydrate kinase PfkB" evidence="3">
    <location>
        <begin position="5"/>
        <end position="100"/>
    </location>
</feature>
<evidence type="ECO:0000256" key="2">
    <source>
        <dbReference type="ARBA" id="ARBA00022777"/>
    </source>
</evidence>
<dbReference type="PANTHER" id="PTHR10584">
    <property type="entry name" value="SUGAR KINASE"/>
    <property type="match status" value="1"/>
</dbReference>
<dbReference type="Proteomes" id="UP000004750">
    <property type="component" value="Unassembled WGS sequence"/>
</dbReference>
<organism evidence="4 5">
    <name type="scientific">Cardiobacterium valvarum F0432</name>
    <dbReference type="NCBI Taxonomy" id="797473"/>
    <lineage>
        <taxon>Bacteria</taxon>
        <taxon>Pseudomonadati</taxon>
        <taxon>Pseudomonadota</taxon>
        <taxon>Gammaproteobacteria</taxon>
        <taxon>Cardiobacteriales</taxon>
        <taxon>Cardiobacteriaceae</taxon>
        <taxon>Cardiobacterium</taxon>
    </lineage>
</organism>
<gene>
    <name evidence="4" type="ORF">HMPREF9080_01411</name>
</gene>
<comment type="caution">
    <text evidence="4">The sequence shown here is derived from an EMBL/GenBank/DDBJ whole genome shotgun (WGS) entry which is preliminary data.</text>
</comment>
<evidence type="ECO:0000313" key="4">
    <source>
        <dbReference type="EMBL" id="EHM54161.1"/>
    </source>
</evidence>
<proteinExistence type="predicted"/>
<accession>G9ZF56</accession>
<evidence type="ECO:0000259" key="3">
    <source>
        <dbReference type="Pfam" id="PF00294"/>
    </source>
</evidence>
<keyword evidence="1" id="KW-0808">Transferase</keyword>